<dbReference type="EMBL" id="BMAR01000001">
    <property type="protein sequence ID" value="GFR40663.1"/>
    <property type="molecule type" value="Genomic_DNA"/>
</dbReference>
<comment type="caution">
    <text evidence="2">The sequence shown here is derived from an EMBL/GenBank/DDBJ whole genome shotgun (WGS) entry which is preliminary data.</text>
</comment>
<accession>A0AAD3DFJ1</accession>
<evidence type="ECO:0000256" key="1">
    <source>
        <dbReference type="SAM" id="MobiDB-lite"/>
    </source>
</evidence>
<feature type="region of interest" description="Disordered" evidence="1">
    <location>
        <begin position="111"/>
        <end position="162"/>
    </location>
</feature>
<dbReference type="AlphaFoldDB" id="A0AAD3DFJ1"/>
<sequence>WGPLVAAVRRVAAVSKMQGGEAEREEEEEQEGRNATLVLLTAMQGLALLYGNEPLYDELDPLVCAHLLGTLEKALTVDNGATTGRDKNNSAVSAQYEWNLSRRQMYDIIASTPPPYETESDAVDYGAVGDDETSTRAPAASSLSSTLPASSQPPSPYFPRFSEQHMAVIQSALKP</sequence>
<evidence type="ECO:0000313" key="3">
    <source>
        <dbReference type="Proteomes" id="UP001054857"/>
    </source>
</evidence>
<feature type="non-terminal residue" evidence="2">
    <location>
        <position position="175"/>
    </location>
</feature>
<dbReference type="Proteomes" id="UP001054857">
    <property type="component" value="Unassembled WGS sequence"/>
</dbReference>
<proteinExistence type="predicted"/>
<feature type="non-terminal residue" evidence="2">
    <location>
        <position position="1"/>
    </location>
</feature>
<name>A0AAD3DFJ1_9CHLO</name>
<evidence type="ECO:0000313" key="2">
    <source>
        <dbReference type="EMBL" id="GFR40663.1"/>
    </source>
</evidence>
<reference evidence="2 3" key="1">
    <citation type="journal article" date="2021" name="Sci. Rep.">
        <title>Genome sequencing of the multicellular alga Astrephomene provides insights into convergent evolution of germ-soma differentiation.</title>
        <authorList>
            <person name="Yamashita S."/>
            <person name="Yamamoto K."/>
            <person name="Matsuzaki R."/>
            <person name="Suzuki S."/>
            <person name="Yamaguchi H."/>
            <person name="Hirooka S."/>
            <person name="Minakuchi Y."/>
            <person name="Miyagishima S."/>
            <person name="Kawachi M."/>
            <person name="Toyoda A."/>
            <person name="Nozaki H."/>
        </authorList>
    </citation>
    <scope>NUCLEOTIDE SEQUENCE [LARGE SCALE GENOMIC DNA]</scope>
    <source>
        <strain evidence="2 3">NIES-4017</strain>
    </source>
</reference>
<feature type="compositionally biased region" description="Low complexity" evidence="1">
    <location>
        <begin position="135"/>
        <end position="150"/>
    </location>
</feature>
<protein>
    <submittedName>
        <fullName evidence="2">Uncharacterized protein</fullName>
    </submittedName>
</protein>
<organism evidence="2 3">
    <name type="scientific">Astrephomene gubernaculifera</name>
    <dbReference type="NCBI Taxonomy" id="47775"/>
    <lineage>
        <taxon>Eukaryota</taxon>
        <taxon>Viridiplantae</taxon>
        <taxon>Chlorophyta</taxon>
        <taxon>core chlorophytes</taxon>
        <taxon>Chlorophyceae</taxon>
        <taxon>CS clade</taxon>
        <taxon>Chlamydomonadales</taxon>
        <taxon>Astrephomenaceae</taxon>
        <taxon>Astrephomene</taxon>
    </lineage>
</organism>
<gene>
    <name evidence="2" type="ORF">Agub_g1250</name>
</gene>
<keyword evidence="3" id="KW-1185">Reference proteome</keyword>